<dbReference type="SUPFAM" id="SSF52172">
    <property type="entry name" value="CheY-like"/>
    <property type="match status" value="1"/>
</dbReference>
<accession>A0A7G9WIN7</accession>
<dbReference type="Gene3D" id="3.40.50.2300">
    <property type="match status" value="1"/>
</dbReference>
<keyword evidence="7" id="KW-0238">DNA-binding</keyword>
<reference evidence="13 14" key="1">
    <citation type="submission" date="2020-08" db="EMBL/GenBank/DDBJ databases">
        <authorList>
            <person name="Ren C."/>
            <person name="Gu Y."/>
            <person name="Xu Y."/>
        </authorList>
    </citation>
    <scope>NUCLEOTIDE SEQUENCE [LARGE SCALE GENOMIC DNA]</scope>
    <source>
        <strain evidence="13 14">LBM18003</strain>
    </source>
</reference>
<keyword evidence="4 10" id="KW-0597">Phosphoprotein</keyword>
<dbReference type="Pfam" id="PF12833">
    <property type="entry name" value="HTH_18"/>
    <property type="match status" value="1"/>
</dbReference>
<dbReference type="InterPro" id="IPR009057">
    <property type="entry name" value="Homeodomain-like_sf"/>
</dbReference>
<dbReference type="Pfam" id="PF00072">
    <property type="entry name" value="Response_reg"/>
    <property type="match status" value="1"/>
</dbReference>
<dbReference type="PANTHER" id="PTHR42713:SF3">
    <property type="entry name" value="TRANSCRIPTIONAL REGULATORY PROTEIN HPTR"/>
    <property type="match status" value="1"/>
</dbReference>
<dbReference type="AlphaFoldDB" id="A0A7G9WIN7"/>
<organism evidence="13 14">
    <name type="scientific">Caproicibacterium amylolyticum</name>
    <dbReference type="NCBI Taxonomy" id="2766537"/>
    <lineage>
        <taxon>Bacteria</taxon>
        <taxon>Bacillati</taxon>
        <taxon>Bacillota</taxon>
        <taxon>Clostridia</taxon>
        <taxon>Eubacteriales</taxon>
        <taxon>Oscillospiraceae</taxon>
        <taxon>Caproicibacterium</taxon>
    </lineage>
</organism>
<dbReference type="Gene3D" id="1.10.10.60">
    <property type="entry name" value="Homeodomain-like"/>
    <property type="match status" value="2"/>
</dbReference>
<proteinExistence type="predicted"/>
<dbReference type="SMART" id="SM00342">
    <property type="entry name" value="HTH_ARAC"/>
    <property type="match status" value="1"/>
</dbReference>
<evidence type="ECO:0000256" key="6">
    <source>
        <dbReference type="ARBA" id="ARBA00023015"/>
    </source>
</evidence>
<feature type="domain" description="Response regulatory" evidence="12">
    <location>
        <begin position="3"/>
        <end position="120"/>
    </location>
</feature>
<protein>
    <recommendedName>
        <fullName evidence="2">Stage 0 sporulation protein A homolog</fullName>
    </recommendedName>
</protein>
<evidence type="ECO:0000256" key="8">
    <source>
        <dbReference type="ARBA" id="ARBA00023163"/>
    </source>
</evidence>
<evidence type="ECO:0000256" key="4">
    <source>
        <dbReference type="ARBA" id="ARBA00022553"/>
    </source>
</evidence>
<evidence type="ECO:0000256" key="2">
    <source>
        <dbReference type="ARBA" id="ARBA00018672"/>
    </source>
</evidence>
<evidence type="ECO:0000259" key="11">
    <source>
        <dbReference type="PROSITE" id="PS01124"/>
    </source>
</evidence>
<sequence length="252" mass="29210">MYRLLVVDDEPDILKGITRLVPWPDYDFTQVETAGSYPEAVEKSMMMHPDIALVDVCIGETRGYEMIGRLQELGLKTKFIMMSGYDTFEYVRRSMTVGAKDYLLKPVERQTLLKCIEKIITEDFHGTFANRSAEHEARDPVLNVPYSEISNLTNKILLMIREEYAHNLTLKAVADKFKMNSTYMGQIFLKETKMKFSEYLMVYRMQEARRRIENSSDKIAVVAHDVGYANLNYFYTHFHSYFGLSPSDLRGA</sequence>
<feature type="domain" description="HTH araC/xylS-type" evidence="11">
    <location>
        <begin position="154"/>
        <end position="252"/>
    </location>
</feature>
<name>A0A7G9WIN7_9FIRM</name>
<dbReference type="GO" id="GO:0005737">
    <property type="term" value="C:cytoplasm"/>
    <property type="evidence" value="ECO:0007669"/>
    <property type="project" value="UniProtKB-SubCell"/>
</dbReference>
<comment type="function">
    <text evidence="9">May play the central regulatory role in sporulation. It may be an element of the effector pathway responsible for the activation of sporulation genes in response to nutritional stress. Spo0A may act in concert with spo0H (a sigma factor) to control the expression of some genes that are critical to the sporulation process.</text>
</comment>
<dbReference type="InterPro" id="IPR051552">
    <property type="entry name" value="HptR"/>
</dbReference>
<evidence type="ECO:0000256" key="1">
    <source>
        <dbReference type="ARBA" id="ARBA00004496"/>
    </source>
</evidence>
<feature type="modified residue" description="4-aspartylphosphate" evidence="10">
    <location>
        <position position="55"/>
    </location>
</feature>
<evidence type="ECO:0000259" key="12">
    <source>
        <dbReference type="PROSITE" id="PS50110"/>
    </source>
</evidence>
<keyword evidence="5" id="KW-0902">Two-component regulatory system</keyword>
<dbReference type="RefSeq" id="WP_212507613.1">
    <property type="nucleotide sequence ID" value="NZ_CP060696.1"/>
</dbReference>
<evidence type="ECO:0000256" key="3">
    <source>
        <dbReference type="ARBA" id="ARBA00022490"/>
    </source>
</evidence>
<keyword evidence="6" id="KW-0805">Transcription regulation</keyword>
<evidence type="ECO:0000256" key="10">
    <source>
        <dbReference type="PROSITE-ProRule" id="PRU00169"/>
    </source>
</evidence>
<evidence type="ECO:0000256" key="5">
    <source>
        <dbReference type="ARBA" id="ARBA00023012"/>
    </source>
</evidence>
<dbReference type="InterPro" id="IPR011006">
    <property type="entry name" value="CheY-like_superfamily"/>
</dbReference>
<keyword evidence="8" id="KW-0804">Transcription</keyword>
<evidence type="ECO:0000313" key="13">
    <source>
        <dbReference type="EMBL" id="QNO18549.1"/>
    </source>
</evidence>
<keyword evidence="3" id="KW-0963">Cytoplasm</keyword>
<dbReference type="SMART" id="SM00448">
    <property type="entry name" value="REC"/>
    <property type="match status" value="1"/>
</dbReference>
<evidence type="ECO:0000256" key="7">
    <source>
        <dbReference type="ARBA" id="ARBA00023125"/>
    </source>
</evidence>
<evidence type="ECO:0000256" key="9">
    <source>
        <dbReference type="ARBA" id="ARBA00024867"/>
    </source>
</evidence>
<dbReference type="EMBL" id="CP060696">
    <property type="protein sequence ID" value="QNO18549.1"/>
    <property type="molecule type" value="Genomic_DNA"/>
</dbReference>
<dbReference type="GO" id="GO:0043565">
    <property type="term" value="F:sequence-specific DNA binding"/>
    <property type="evidence" value="ECO:0007669"/>
    <property type="project" value="InterPro"/>
</dbReference>
<gene>
    <name evidence="13" type="ORF">H6X83_02560</name>
</gene>
<dbReference type="Proteomes" id="UP000516046">
    <property type="component" value="Chromosome"/>
</dbReference>
<dbReference type="InterPro" id="IPR001789">
    <property type="entry name" value="Sig_transdc_resp-reg_receiver"/>
</dbReference>
<dbReference type="KEGG" id="caml:H6X83_02560"/>
<dbReference type="CDD" id="cd17536">
    <property type="entry name" value="REC_YesN-like"/>
    <property type="match status" value="1"/>
</dbReference>
<dbReference type="PROSITE" id="PS01124">
    <property type="entry name" value="HTH_ARAC_FAMILY_2"/>
    <property type="match status" value="1"/>
</dbReference>
<dbReference type="SUPFAM" id="SSF46689">
    <property type="entry name" value="Homeodomain-like"/>
    <property type="match status" value="1"/>
</dbReference>
<dbReference type="InterPro" id="IPR018060">
    <property type="entry name" value="HTH_AraC"/>
</dbReference>
<dbReference type="PROSITE" id="PS50110">
    <property type="entry name" value="RESPONSE_REGULATORY"/>
    <property type="match status" value="1"/>
</dbReference>
<evidence type="ECO:0000313" key="14">
    <source>
        <dbReference type="Proteomes" id="UP000516046"/>
    </source>
</evidence>
<comment type="subcellular location">
    <subcellularLocation>
        <location evidence="1">Cytoplasm</location>
    </subcellularLocation>
</comment>
<dbReference type="PANTHER" id="PTHR42713">
    <property type="entry name" value="HISTIDINE KINASE-RELATED"/>
    <property type="match status" value="1"/>
</dbReference>
<dbReference type="GO" id="GO:0000160">
    <property type="term" value="P:phosphorelay signal transduction system"/>
    <property type="evidence" value="ECO:0007669"/>
    <property type="project" value="UniProtKB-KW"/>
</dbReference>
<dbReference type="GO" id="GO:0003700">
    <property type="term" value="F:DNA-binding transcription factor activity"/>
    <property type="evidence" value="ECO:0007669"/>
    <property type="project" value="InterPro"/>
</dbReference>
<keyword evidence="14" id="KW-1185">Reference proteome</keyword>